<dbReference type="EMBL" id="CAJNOL010000190">
    <property type="protein sequence ID" value="CAF0920320.1"/>
    <property type="molecule type" value="Genomic_DNA"/>
</dbReference>
<evidence type="ECO:0000313" key="4">
    <source>
        <dbReference type="Proteomes" id="UP000663870"/>
    </source>
</evidence>
<sequence length="370" mass="39975">MDRVVTKTVDALNRFGERLERRFSTGDDDDCGLERSGSGYMHLNSGSAFHRPMNSKYNSGFYHSSQHGLAYGGVGNYASDNLAGSPGGHSSFLNYRQGPMGYPHADGMARPPYGTGIGGPMDCDYGGAYPGPSPAVPYGGARGSIGYAPDYYIAERRQVDLIPAPPPRYIREPVPVPFPVDRPVPQPYPVEVPRPVPVDRPVPVPVPSPVYVDRPVPVPVRVPVPSPPIRVPVPVPVPSPPIQVRVPVPVPSPPVQVPVPVPSPVPCYIPVGVPVPSPPPSPTMVENSVTHSQRWTTSSPAMMHQRCHLTGSPVMMNQQRHMAGSPVMMNQQRYMAGSPVMMNQQRYMAGSPVMCMNPCATPYGNGSFFR</sequence>
<evidence type="ECO:0000313" key="3">
    <source>
        <dbReference type="Proteomes" id="UP000663854"/>
    </source>
</evidence>
<accession>A0A813MJ19</accession>
<evidence type="ECO:0000313" key="2">
    <source>
        <dbReference type="EMBL" id="CAF0920320.1"/>
    </source>
</evidence>
<evidence type="ECO:0000313" key="1">
    <source>
        <dbReference type="EMBL" id="CAF0722817.1"/>
    </source>
</evidence>
<dbReference type="EMBL" id="CAJNOH010000001">
    <property type="protein sequence ID" value="CAF0722817.1"/>
    <property type="molecule type" value="Genomic_DNA"/>
</dbReference>
<reference evidence="1" key="1">
    <citation type="submission" date="2021-02" db="EMBL/GenBank/DDBJ databases">
        <authorList>
            <person name="Nowell W R."/>
        </authorList>
    </citation>
    <scope>NUCLEOTIDE SEQUENCE</scope>
</reference>
<keyword evidence="4" id="KW-1185">Reference proteome</keyword>
<protein>
    <submittedName>
        <fullName evidence="1">Uncharacterized protein</fullName>
    </submittedName>
</protein>
<dbReference type="AlphaFoldDB" id="A0A813MJ19"/>
<name>A0A813MJ19_9BILA</name>
<proteinExistence type="predicted"/>
<comment type="caution">
    <text evidence="1">The sequence shown here is derived from an EMBL/GenBank/DDBJ whole genome shotgun (WGS) entry which is preliminary data.</text>
</comment>
<dbReference type="Proteomes" id="UP000663870">
    <property type="component" value="Unassembled WGS sequence"/>
</dbReference>
<gene>
    <name evidence="2" type="ORF">JXQ802_LOCUS10097</name>
    <name evidence="1" type="ORF">PYM288_LOCUS351</name>
</gene>
<dbReference type="Proteomes" id="UP000663854">
    <property type="component" value="Unassembled WGS sequence"/>
</dbReference>
<organism evidence="1 3">
    <name type="scientific">Rotaria sordida</name>
    <dbReference type="NCBI Taxonomy" id="392033"/>
    <lineage>
        <taxon>Eukaryota</taxon>
        <taxon>Metazoa</taxon>
        <taxon>Spiralia</taxon>
        <taxon>Gnathifera</taxon>
        <taxon>Rotifera</taxon>
        <taxon>Eurotatoria</taxon>
        <taxon>Bdelloidea</taxon>
        <taxon>Philodinida</taxon>
        <taxon>Philodinidae</taxon>
        <taxon>Rotaria</taxon>
    </lineage>
</organism>